<sequence>ICALLRPFLFFFIKRLTVHGSLFPVLFSMDVWHRIVIFVGLCRIAVIGFVDVFIVMGLVVTGFLSVAVCIVVIRVQIFPCNLLVDAVGLVYGVGFDVVIRGEVLEVLVSPFCLVTEVGIGVLSVIVVISVVVICVDEVVVVVVVVVHSRGLLSFPNGILVEDV</sequence>
<keyword evidence="1" id="KW-1133">Transmembrane helix</keyword>
<reference evidence="2" key="1">
    <citation type="submission" date="2020-08" db="EMBL/GenBank/DDBJ databases">
        <title>Chromosome-level assembly of Southern catfish (Silurus meridionalis) provides insights into visual adaptation to the nocturnal and benthic lifestyles.</title>
        <authorList>
            <person name="Zhang Y."/>
            <person name="Wang D."/>
            <person name="Peng Z."/>
        </authorList>
    </citation>
    <scope>NUCLEOTIDE SEQUENCE</scope>
    <source>
        <strain evidence="2">SWU-2019-XX</strain>
        <tissue evidence="2">Muscle</tissue>
    </source>
</reference>
<accession>A0A8T0BKG7</accession>
<feature type="transmembrane region" description="Helical" evidence="1">
    <location>
        <begin position="119"/>
        <end position="146"/>
    </location>
</feature>
<feature type="transmembrane region" description="Helical" evidence="1">
    <location>
        <begin position="52"/>
        <end position="73"/>
    </location>
</feature>
<keyword evidence="1" id="KW-0812">Transmembrane</keyword>
<feature type="non-terminal residue" evidence="2">
    <location>
        <position position="1"/>
    </location>
</feature>
<dbReference type="EMBL" id="JABFDY010000006">
    <property type="protein sequence ID" value="KAF7705860.1"/>
    <property type="molecule type" value="Genomic_DNA"/>
</dbReference>
<proteinExistence type="predicted"/>
<keyword evidence="3" id="KW-1185">Reference proteome</keyword>
<comment type="caution">
    <text evidence="2">The sequence shown here is derived from an EMBL/GenBank/DDBJ whole genome shotgun (WGS) entry which is preliminary data.</text>
</comment>
<dbReference type="AlphaFoldDB" id="A0A8T0BKG7"/>
<protein>
    <submittedName>
        <fullName evidence="2">Uncharacterized protein</fullName>
    </submittedName>
</protein>
<evidence type="ECO:0000256" key="1">
    <source>
        <dbReference type="SAM" id="Phobius"/>
    </source>
</evidence>
<dbReference type="Proteomes" id="UP000606274">
    <property type="component" value="Unassembled WGS sequence"/>
</dbReference>
<evidence type="ECO:0000313" key="2">
    <source>
        <dbReference type="EMBL" id="KAF7705860.1"/>
    </source>
</evidence>
<evidence type="ECO:0000313" key="3">
    <source>
        <dbReference type="Proteomes" id="UP000606274"/>
    </source>
</evidence>
<gene>
    <name evidence="2" type="ORF">HF521_019114</name>
</gene>
<feature type="transmembrane region" description="Helical" evidence="1">
    <location>
        <begin position="80"/>
        <end position="99"/>
    </location>
</feature>
<keyword evidence="1" id="KW-0472">Membrane</keyword>
<organism evidence="2 3">
    <name type="scientific">Silurus meridionalis</name>
    <name type="common">Southern catfish</name>
    <name type="synonym">Silurus soldatovi meridionalis</name>
    <dbReference type="NCBI Taxonomy" id="175797"/>
    <lineage>
        <taxon>Eukaryota</taxon>
        <taxon>Metazoa</taxon>
        <taxon>Chordata</taxon>
        <taxon>Craniata</taxon>
        <taxon>Vertebrata</taxon>
        <taxon>Euteleostomi</taxon>
        <taxon>Actinopterygii</taxon>
        <taxon>Neopterygii</taxon>
        <taxon>Teleostei</taxon>
        <taxon>Ostariophysi</taxon>
        <taxon>Siluriformes</taxon>
        <taxon>Siluridae</taxon>
        <taxon>Silurus</taxon>
    </lineage>
</organism>
<name>A0A8T0BKG7_SILME</name>